<proteinExistence type="predicted"/>
<dbReference type="Gene3D" id="2.40.128.520">
    <property type="match status" value="1"/>
</dbReference>
<reference evidence="2 3" key="1">
    <citation type="submission" date="2020-05" db="EMBL/GenBank/DDBJ databases">
        <authorList>
            <person name="Khan S.A."/>
            <person name="Jeon C.O."/>
            <person name="Chun B.H."/>
        </authorList>
    </citation>
    <scope>NUCLEOTIDE SEQUENCE [LARGE SCALE GENOMIC DNA]</scope>
    <source>
        <strain evidence="2 3">S1162</strain>
    </source>
</reference>
<evidence type="ECO:0000313" key="3">
    <source>
        <dbReference type="Proteomes" id="UP000566071"/>
    </source>
</evidence>
<dbReference type="PANTHER" id="PTHR36919:SF2">
    <property type="entry name" value="BLL6627 PROTEIN"/>
    <property type="match status" value="1"/>
</dbReference>
<dbReference type="EMBL" id="JABFCR010000030">
    <property type="protein sequence ID" value="NNU34076.1"/>
    <property type="molecule type" value="Genomic_DNA"/>
</dbReference>
<dbReference type="InterPro" id="IPR019223">
    <property type="entry name" value="DUF2147"/>
</dbReference>
<gene>
    <name evidence="2" type="ORF">HK413_07795</name>
</gene>
<protein>
    <submittedName>
        <fullName evidence="2">DUF2147 domain-containing protein</fullName>
    </submittedName>
</protein>
<sequence length="116" mass="13518">MVQVYRDGNTFKGRTLWFKNKDTSKAMDEWTDKHNPDPALRSRKLIGINILTELTYNPKSNSWENGRIYDATKGSFWDASVSMTKEGSLKVTGYWHFKFIGKSVTFVRYNNEKLVN</sequence>
<feature type="domain" description="DUF2147" evidence="1">
    <location>
        <begin position="2"/>
        <end position="108"/>
    </location>
</feature>
<evidence type="ECO:0000313" key="2">
    <source>
        <dbReference type="EMBL" id="NNU34076.1"/>
    </source>
</evidence>
<accession>A0ABX1W1H6</accession>
<name>A0ABX1W1H6_9SPHI</name>
<evidence type="ECO:0000259" key="1">
    <source>
        <dbReference type="Pfam" id="PF09917"/>
    </source>
</evidence>
<dbReference type="Pfam" id="PF09917">
    <property type="entry name" value="DUF2147"/>
    <property type="match status" value="1"/>
</dbReference>
<dbReference type="PANTHER" id="PTHR36919">
    <property type="entry name" value="BLR1215 PROTEIN"/>
    <property type="match status" value="1"/>
</dbReference>
<comment type="caution">
    <text evidence="2">The sequence shown here is derived from an EMBL/GenBank/DDBJ whole genome shotgun (WGS) entry which is preliminary data.</text>
</comment>
<dbReference type="Proteomes" id="UP000566071">
    <property type="component" value="Unassembled WGS sequence"/>
</dbReference>
<keyword evidence="3" id="KW-1185">Reference proteome</keyword>
<organism evidence="2 3">
    <name type="scientific">Mucilaginibacter humi</name>
    <dbReference type="NCBI Taxonomy" id="2732510"/>
    <lineage>
        <taxon>Bacteria</taxon>
        <taxon>Pseudomonadati</taxon>
        <taxon>Bacteroidota</taxon>
        <taxon>Sphingobacteriia</taxon>
        <taxon>Sphingobacteriales</taxon>
        <taxon>Sphingobacteriaceae</taxon>
        <taxon>Mucilaginibacter</taxon>
    </lineage>
</organism>